<dbReference type="OrthoDB" id="527247at2"/>
<organism evidence="2 3">
    <name type="scientific">Kribbella kalugense</name>
    <dbReference type="NCBI Taxonomy" id="2512221"/>
    <lineage>
        <taxon>Bacteria</taxon>
        <taxon>Bacillati</taxon>
        <taxon>Actinomycetota</taxon>
        <taxon>Actinomycetes</taxon>
        <taxon>Propionibacteriales</taxon>
        <taxon>Kribbellaceae</taxon>
        <taxon>Kribbella</taxon>
    </lineage>
</organism>
<sequence length="401" mass="42137">MSNSLAVATVTAALQVLLTDTVEHAVSGATVWTDRSDVPRQTAGVNIYLYRTSDDPARRNDDLPARGADGAIRTRPCLAGRLHYLLTFHGKDDELEPQRLLGATLARLHSRPLVTRALIDQVVAEATDPTPRNEFLGKTDLAAADELVRLTPEPLDLDELSKLWSVFFQTAYQLSATYVASPVLLEERDDVAVPAPPVLAEQLTVRGVLRPTITGIRNSAGARDPIVADSELVVEGSGLRGEQTAIRVGAAELTPTAVSPTQLTLDLGADAGLRAGLQPVLVAHRWLVGDLAEPRGGETSNVAGVLLQPRITASFGGGQLTVTSDLVIGAHQTVTVRLLSPSTGQTVLTVDVPDRSIDSATISAPLTLPSGQYAVVLQVDGAGSPVSPATGLPITAPVVTI</sequence>
<keyword evidence="3" id="KW-1185">Reference proteome</keyword>
<reference evidence="2 3" key="1">
    <citation type="submission" date="2019-03" db="EMBL/GenBank/DDBJ databases">
        <title>Genomic Encyclopedia of Type Strains, Phase III (KMG-III): the genomes of soil and plant-associated and newly described type strains.</title>
        <authorList>
            <person name="Whitman W."/>
        </authorList>
    </citation>
    <scope>NUCLEOTIDE SEQUENCE [LARGE SCALE GENOMIC DNA]</scope>
    <source>
        <strain evidence="2 3">VKM Ac-2570</strain>
    </source>
</reference>
<dbReference type="AlphaFoldDB" id="A0A4R7ZWK6"/>
<proteinExistence type="predicted"/>
<name>A0A4R7ZWK6_9ACTN</name>
<protein>
    <submittedName>
        <fullName evidence="2">Uncharacterized protein DUF4255</fullName>
    </submittedName>
</protein>
<dbReference type="Proteomes" id="UP000295447">
    <property type="component" value="Unassembled WGS sequence"/>
</dbReference>
<accession>A0A4R7ZWK6</accession>
<comment type="caution">
    <text evidence="2">The sequence shown here is derived from an EMBL/GenBank/DDBJ whole genome shotgun (WGS) entry which is preliminary data.</text>
</comment>
<feature type="domain" description="Pvc16 N-terminal" evidence="1">
    <location>
        <begin position="9"/>
        <end position="194"/>
    </location>
</feature>
<dbReference type="RefSeq" id="WP_134115619.1">
    <property type="nucleotide sequence ID" value="NZ_SODF01000001.1"/>
</dbReference>
<evidence type="ECO:0000313" key="3">
    <source>
        <dbReference type="Proteomes" id="UP000295447"/>
    </source>
</evidence>
<dbReference type="EMBL" id="SODF01000001">
    <property type="protein sequence ID" value="TDW22076.1"/>
    <property type="molecule type" value="Genomic_DNA"/>
</dbReference>
<evidence type="ECO:0000259" key="1">
    <source>
        <dbReference type="Pfam" id="PF14065"/>
    </source>
</evidence>
<dbReference type="Pfam" id="PF14065">
    <property type="entry name" value="Pvc16_N"/>
    <property type="match status" value="1"/>
</dbReference>
<dbReference type="InterPro" id="IPR025351">
    <property type="entry name" value="Pvc16_N"/>
</dbReference>
<evidence type="ECO:0000313" key="2">
    <source>
        <dbReference type="EMBL" id="TDW22076.1"/>
    </source>
</evidence>
<gene>
    <name evidence="2" type="ORF">EV650_0908</name>
</gene>